<comment type="caution">
    <text evidence="1">The sequence shown here is derived from an EMBL/GenBank/DDBJ whole genome shotgun (WGS) entry which is preliminary data.</text>
</comment>
<keyword evidence="2" id="KW-1185">Reference proteome</keyword>
<proteinExistence type="predicted"/>
<evidence type="ECO:0000313" key="1">
    <source>
        <dbReference type="EMBL" id="KAI9914537.1"/>
    </source>
</evidence>
<sequence length="182" mass="20799">MASIAASPVYPSGLKKRSRLGDSFDLSRKKRPKRWVGESSGSDDALDDVDVAKYSQRHVDYFEQRKAAELARVRSEYDQLLVKKDAQVQQLHHEVHETHARVTHQERELVRLQGENKLLKRAVAIQKQQKDDVERENHALKHLAAQAADHMKRLEQANYTLRVHLQASTSAAIGQYSPPDVF</sequence>
<reference evidence="1 2" key="1">
    <citation type="journal article" date="2022" name="bioRxiv">
        <title>The genome of the oomycete Peronosclerospora sorghi, a cosmopolitan pathogen of maize and sorghum, is inflated with dispersed pseudogenes.</title>
        <authorList>
            <person name="Fletcher K."/>
            <person name="Martin F."/>
            <person name="Isakeit T."/>
            <person name="Cavanaugh K."/>
            <person name="Magill C."/>
            <person name="Michelmore R."/>
        </authorList>
    </citation>
    <scope>NUCLEOTIDE SEQUENCE [LARGE SCALE GENOMIC DNA]</scope>
    <source>
        <strain evidence="1">P6</strain>
    </source>
</reference>
<dbReference type="Proteomes" id="UP001163321">
    <property type="component" value="Chromosome 3"/>
</dbReference>
<gene>
    <name evidence="1" type="ORF">PsorP6_007847</name>
</gene>
<protein>
    <submittedName>
        <fullName evidence="1">Uncharacterized protein</fullName>
    </submittedName>
</protein>
<name>A0ACC0W7K6_9STRA</name>
<evidence type="ECO:0000313" key="2">
    <source>
        <dbReference type="Proteomes" id="UP001163321"/>
    </source>
</evidence>
<organism evidence="1 2">
    <name type="scientific">Peronosclerospora sorghi</name>
    <dbReference type="NCBI Taxonomy" id="230839"/>
    <lineage>
        <taxon>Eukaryota</taxon>
        <taxon>Sar</taxon>
        <taxon>Stramenopiles</taxon>
        <taxon>Oomycota</taxon>
        <taxon>Peronosporomycetes</taxon>
        <taxon>Peronosporales</taxon>
        <taxon>Peronosporaceae</taxon>
        <taxon>Peronosclerospora</taxon>
    </lineage>
</organism>
<dbReference type="EMBL" id="CM047582">
    <property type="protein sequence ID" value="KAI9914537.1"/>
    <property type="molecule type" value="Genomic_DNA"/>
</dbReference>
<accession>A0ACC0W7K6</accession>